<name>A0AAD7SAF1_9TELE</name>
<dbReference type="Proteomes" id="UP001221898">
    <property type="component" value="Unassembled WGS sequence"/>
</dbReference>
<reference evidence="1" key="1">
    <citation type="journal article" date="2023" name="Science">
        <title>Genome structures resolve the early diversification of teleost fishes.</title>
        <authorList>
            <person name="Parey E."/>
            <person name="Louis A."/>
            <person name="Montfort J."/>
            <person name="Bouchez O."/>
            <person name="Roques C."/>
            <person name="Iampietro C."/>
            <person name="Lluch J."/>
            <person name="Castinel A."/>
            <person name="Donnadieu C."/>
            <person name="Desvignes T."/>
            <person name="Floi Bucao C."/>
            <person name="Jouanno E."/>
            <person name="Wen M."/>
            <person name="Mejri S."/>
            <person name="Dirks R."/>
            <person name="Jansen H."/>
            <person name="Henkel C."/>
            <person name="Chen W.J."/>
            <person name="Zahm M."/>
            <person name="Cabau C."/>
            <person name="Klopp C."/>
            <person name="Thompson A.W."/>
            <person name="Robinson-Rechavi M."/>
            <person name="Braasch I."/>
            <person name="Lecointre G."/>
            <person name="Bobe J."/>
            <person name="Postlethwait J.H."/>
            <person name="Berthelot C."/>
            <person name="Roest Crollius H."/>
            <person name="Guiguen Y."/>
        </authorList>
    </citation>
    <scope>NUCLEOTIDE SEQUENCE</scope>
    <source>
        <strain evidence="1">NC1722</strain>
    </source>
</reference>
<proteinExistence type="predicted"/>
<comment type="caution">
    <text evidence="1">The sequence shown here is derived from an EMBL/GenBank/DDBJ whole genome shotgun (WGS) entry which is preliminary data.</text>
</comment>
<accession>A0AAD7SAF1</accession>
<keyword evidence="2" id="KW-1185">Reference proteome</keyword>
<organism evidence="1 2">
    <name type="scientific">Aldrovandia affinis</name>
    <dbReference type="NCBI Taxonomy" id="143900"/>
    <lineage>
        <taxon>Eukaryota</taxon>
        <taxon>Metazoa</taxon>
        <taxon>Chordata</taxon>
        <taxon>Craniata</taxon>
        <taxon>Vertebrata</taxon>
        <taxon>Euteleostomi</taxon>
        <taxon>Actinopterygii</taxon>
        <taxon>Neopterygii</taxon>
        <taxon>Teleostei</taxon>
        <taxon>Notacanthiformes</taxon>
        <taxon>Halosauridae</taxon>
        <taxon>Aldrovandia</taxon>
    </lineage>
</organism>
<dbReference type="EMBL" id="JAINUG010000088">
    <property type="protein sequence ID" value="KAJ8398798.1"/>
    <property type="molecule type" value="Genomic_DNA"/>
</dbReference>
<gene>
    <name evidence="1" type="ORF">AAFF_G00419950</name>
</gene>
<evidence type="ECO:0000313" key="2">
    <source>
        <dbReference type="Proteomes" id="UP001221898"/>
    </source>
</evidence>
<protein>
    <submittedName>
        <fullName evidence="1">Uncharacterized protein</fullName>
    </submittedName>
</protein>
<sequence>MACLTGWEGNKAERYFAQGARGSHCGKRWKNAWPCRPAALLQVHAPPPPPGPRAGRSDGLDVASLSGTAVRAGGGWRDGIQKTQLAVFIFLDGHMKASLEQLGE</sequence>
<evidence type="ECO:0000313" key="1">
    <source>
        <dbReference type="EMBL" id="KAJ8398798.1"/>
    </source>
</evidence>
<dbReference type="AlphaFoldDB" id="A0AAD7SAF1"/>